<feature type="coiled-coil region" evidence="1">
    <location>
        <begin position="167"/>
        <end position="272"/>
    </location>
</feature>
<sequence length="389" mass="45445">MKHFPFKVVVFCLIITPVLYTITLSGCKDYLEKKYLLKIENGLIDNSDDLLNGSVHIEEQIAKNIQDILNQDTLIRIAGLDLKVQVAEGRGKIIYPMYVDTEGLLENSLDYYDPQAVADKNFAILNSGLTVDAVLYLDHGSFLANCIFALYSGMSLLIFFIFYRQGSKRAEQERNANNTLIRDLKQDLKKNEMRQEKLEDDLIRERAELFKNIKQLDKKYQSEKKKAKINEDEMFNEIINLEAQLNTYIELKKRRDIEIDELKSSLAKYERRKSQGKYRRGEFDFKSKRFKALYKHIEMSRKALDGFMNLTEDLQIKAEETIHQLDRDPGSVIVKRKVFSGKKHKATCFEVLFGYKGRLYFMKHPSRTQVVVIGTKQTQTRDMEYLHNL</sequence>
<keyword evidence="1" id="KW-0175">Coiled coil</keyword>
<evidence type="ECO:0000313" key="3">
    <source>
        <dbReference type="EMBL" id="PIE63267.1"/>
    </source>
</evidence>
<name>A0A2G6MT42_9BACT</name>
<keyword evidence="2" id="KW-0472">Membrane</keyword>
<proteinExistence type="predicted"/>
<dbReference type="AlphaFoldDB" id="A0A2G6MT42"/>
<comment type="caution">
    <text evidence="3">The sequence shown here is derived from an EMBL/GenBank/DDBJ whole genome shotgun (WGS) entry which is preliminary data.</text>
</comment>
<dbReference type="Proteomes" id="UP000231203">
    <property type="component" value="Unassembled WGS sequence"/>
</dbReference>
<reference evidence="3 4" key="1">
    <citation type="submission" date="2017-10" db="EMBL/GenBank/DDBJ databases">
        <title>Novel microbial diversity and functional potential in the marine mammal oral microbiome.</title>
        <authorList>
            <person name="Dudek N.K."/>
            <person name="Sun C.L."/>
            <person name="Burstein D."/>
            <person name="Kantor R.S."/>
            <person name="Aliaga Goltsman D.S."/>
            <person name="Bik E.M."/>
            <person name="Thomas B.C."/>
            <person name="Banfield J.F."/>
            <person name="Relman D.A."/>
        </authorList>
    </citation>
    <scope>NUCLEOTIDE SEQUENCE [LARGE SCALE GENOMIC DNA]</scope>
    <source>
        <strain evidence="3">DOLJORAL78_47_202</strain>
    </source>
</reference>
<evidence type="ECO:0000256" key="2">
    <source>
        <dbReference type="SAM" id="Phobius"/>
    </source>
</evidence>
<dbReference type="PROSITE" id="PS51257">
    <property type="entry name" value="PROKAR_LIPOPROTEIN"/>
    <property type="match status" value="1"/>
</dbReference>
<feature type="transmembrane region" description="Helical" evidence="2">
    <location>
        <begin position="142"/>
        <end position="163"/>
    </location>
</feature>
<dbReference type="EMBL" id="PDTI01000011">
    <property type="protein sequence ID" value="PIE63267.1"/>
    <property type="molecule type" value="Genomic_DNA"/>
</dbReference>
<keyword evidence="2" id="KW-0812">Transmembrane</keyword>
<protein>
    <submittedName>
        <fullName evidence="3">Uncharacterized protein</fullName>
    </submittedName>
</protein>
<evidence type="ECO:0000313" key="4">
    <source>
        <dbReference type="Proteomes" id="UP000231203"/>
    </source>
</evidence>
<gene>
    <name evidence="3" type="ORF">CSA25_01085</name>
</gene>
<accession>A0A2G6MT42</accession>
<organism evidence="3 4">
    <name type="scientific">Desulfobacter postgatei</name>
    <dbReference type="NCBI Taxonomy" id="2293"/>
    <lineage>
        <taxon>Bacteria</taxon>
        <taxon>Pseudomonadati</taxon>
        <taxon>Thermodesulfobacteriota</taxon>
        <taxon>Desulfobacteria</taxon>
        <taxon>Desulfobacterales</taxon>
        <taxon>Desulfobacteraceae</taxon>
        <taxon>Desulfobacter</taxon>
    </lineage>
</organism>
<evidence type="ECO:0000256" key="1">
    <source>
        <dbReference type="SAM" id="Coils"/>
    </source>
</evidence>
<keyword evidence="2" id="KW-1133">Transmembrane helix</keyword>